<gene>
    <name evidence="1" type="ORF">ENF72_03555</name>
</gene>
<comment type="caution">
    <text evidence="1">The sequence shown here is derived from an EMBL/GenBank/DDBJ whole genome shotgun (WGS) entry which is preliminary data.</text>
</comment>
<feature type="non-terminal residue" evidence="1">
    <location>
        <position position="1"/>
    </location>
</feature>
<sequence>EWIKGDYYNVVGFPMRIILELKNLGFKLS</sequence>
<accession>A0A7C0XZN4</accession>
<reference evidence="1" key="1">
    <citation type="journal article" date="2020" name="mSystems">
        <title>Genome- and Community-Level Interaction Insights into Carbon Utilization and Element Cycling Functions of Hydrothermarchaeota in Hydrothermal Sediment.</title>
        <authorList>
            <person name="Zhou Z."/>
            <person name="Liu Y."/>
            <person name="Xu W."/>
            <person name="Pan J."/>
            <person name="Luo Z.H."/>
            <person name="Li M."/>
        </authorList>
    </citation>
    <scope>NUCLEOTIDE SEQUENCE [LARGE SCALE GENOMIC DNA]</scope>
    <source>
        <strain evidence="1">HyVt-151</strain>
    </source>
</reference>
<proteinExistence type="predicted"/>
<protein>
    <submittedName>
        <fullName evidence="1">Septum formation inhibitor Maf</fullName>
    </submittedName>
</protein>
<dbReference type="EMBL" id="DQYG01000150">
    <property type="protein sequence ID" value="HDD31679.1"/>
    <property type="molecule type" value="Genomic_DNA"/>
</dbReference>
<dbReference type="AlphaFoldDB" id="A0A7C0XZN4"/>
<dbReference type="Proteomes" id="UP000886210">
    <property type="component" value="Unassembled WGS sequence"/>
</dbReference>
<name>A0A7C0XZN4_THELI</name>
<organism evidence="1">
    <name type="scientific">Thermococcus litoralis</name>
    <dbReference type="NCBI Taxonomy" id="2265"/>
    <lineage>
        <taxon>Archaea</taxon>
        <taxon>Methanobacteriati</taxon>
        <taxon>Methanobacteriota</taxon>
        <taxon>Thermococci</taxon>
        <taxon>Thermococcales</taxon>
        <taxon>Thermococcaceae</taxon>
        <taxon>Thermococcus</taxon>
    </lineage>
</organism>
<evidence type="ECO:0000313" key="1">
    <source>
        <dbReference type="EMBL" id="HDD31679.1"/>
    </source>
</evidence>